<evidence type="ECO:0000313" key="3">
    <source>
        <dbReference type="Proteomes" id="UP000007015"/>
    </source>
</evidence>
<reference evidence="2 3" key="1">
    <citation type="journal article" date="2005" name="PLoS Biol.">
        <title>The genomes of Oryza sativa: a history of duplications.</title>
        <authorList>
            <person name="Yu J."/>
            <person name="Wang J."/>
            <person name="Lin W."/>
            <person name="Li S."/>
            <person name="Li H."/>
            <person name="Zhou J."/>
            <person name="Ni P."/>
            <person name="Dong W."/>
            <person name="Hu S."/>
            <person name="Zeng C."/>
            <person name="Zhang J."/>
            <person name="Zhang Y."/>
            <person name="Li R."/>
            <person name="Xu Z."/>
            <person name="Li S."/>
            <person name="Li X."/>
            <person name="Zheng H."/>
            <person name="Cong L."/>
            <person name="Lin L."/>
            <person name="Yin J."/>
            <person name="Geng J."/>
            <person name="Li G."/>
            <person name="Shi J."/>
            <person name="Liu J."/>
            <person name="Lv H."/>
            <person name="Li J."/>
            <person name="Wang J."/>
            <person name="Deng Y."/>
            <person name="Ran L."/>
            <person name="Shi X."/>
            <person name="Wang X."/>
            <person name="Wu Q."/>
            <person name="Li C."/>
            <person name="Ren X."/>
            <person name="Wang J."/>
            <person name="Wang X."/>
            <person name="Li D."/>
            <person name="Liu D."/>
            <person name="Zhang X."/>
            <person name="Ji Z."/>
            <person name="Zhao W."/>
            <person name="Sun Y."/>
            <person name="Zhang Z."/>
            <person name="Bao J."/>
            <person name="Han Y."/>
            <person name="Dong L."/>
            <person name="Ji J."/>
            <person name="Chen P."/>
            <person name="Wu S."/>
            <person name="Liu J."/>
            <person name="Xiao Y."/>
            <person name="Bu D."/>
            <person name="Tan J."/>
            <person name="Yang L."/>
            <person name="Ye C."/>
            <person name="Zhang J."/>
            <person name="Xu J."/>
            <person name="Zhou Y."/>
            <person name="Yu Y."/>
            <person name="Zhang B."/>
            <person name="Zhuang S."/>
            <person name="Wei H."/>
            <person name="Liu B."/>
            <person name="Lei M."/>
            <person name="Yu H."/>
            <person name="Li Y."/>
            <person name="Xu H."/>
            <person name="Wei S."/>
            <person name="He X."/>
            <person name="Fang L."/>
            <person name="Zhang Z."/>
            <person name="Zhang Y."/>
            <person name="Huang X."/>
            <person name="Su Z."/>
            <person name="Tong W."/>
            <person name="Li J."/>
            <person name="Tong Z."/>
            <person name="Li S."/>
            <person name="Ye J."/>
            <person name="Wang L."/>
            <person name="Fang L."/>
            <person name="Lei T."/>
            <person name="Chen C."/>
            <person name="Chen H."/>
            <person name="Xu Z."/>
            <person name="Li H."/>
            <person name="Huang H."/>
            <person name="Zhang F."/>
            <person name="Xu H."/>
            <person name="Li N."/>
            <person name="Zhao C."/>
            <person name="Li S."/>
            <person name="Dong L."/>
            <person name="Huang Y."/>
            <person name="Li L."/>
            <person name="Xi Y."/>
            <person name="Qi Q."/>
            <person name="Li W."/>
            <person name="Zhang B."/>
            <person name="Hu W."/>
            <person name="Zhang Y."/>
            <person name="Tian X."/>
            <person name="Jiao Y."/>
            <person name="Liang X."/>
            <person name="Jin J."/>
            <person name="Gao L."/>
            <person name="Zheng W."/>
            <person name="Hao B."/>
            <person name="Liu S."/>
            <person name="Wang W."/>
            <person name="Yuan L."/>
            <person name="Cao M."/>
            <person name="McDermott J."/>
            <person name="Samudrala R."/>
            <person name="Wang J."/>
            <person name="Wong G.K."/>
            <person name="Yang H."/>
        </authorList>
    </citation>
    <scope>NUCLEOTIDE SEQUENCE [LARGE SCALE GENOMIC DNA]</scope>
    <source>
        <strain evidence="3">cv. 93-11</strain>
    </source>
</reference>
<dbReference type="EMBL" id="CM000137">
    <property type="protein sequence ID" value="EEC69357.1"/>
    <property type="molecule type" value="Genomic_DNA"/>
</dbReference>
<dbReference type="HOGENOM" id="CLU_699044_0_0_1"/>
<dbReference type="Proteomes" id="UP000007015">
    <property type="component" value="Chromosome 12"/>
</dbReference>
<proteinExistence type="predicted"/>
<protein>
    <submittedName>
        <fullName evidence="2">Uncharacterized protein</fullName>
    </submittedName>
</protein>
<keyword evidence="3" id="KW-1185">Reference proteome</keyword>
<name>B8BM37_ORYSI</name>
<feature type="region of interest" description="Disordered" evidence="1">
    <location>
        <begin position="76"/>
        <end position="213"/>
    </location>
</feature>
<accession>B8BM37</accession>
<sequence>MRGGCRTRMLEGDRFDGDLNGQLLPIRFLHPHGPPASSFSTSQTVRSGEELSCRPRSGAVDLGRREEWSGWAEWRGPEELLAEDGGGRRTTTQGTDRRETSEEGCRHCRSLAAADRRGGRRREGTRRVGGNTNDGRRICPPSSQPPPPAQVKGEGGREHLGRLRRAPHPSCPQRRCHKLTMPSISSLPPSPNPWWRRSPRRPPPSRQRPTLGGQCLRLGSLHLAGGVFHPVSSGARRAGERRPAIYSSASAALSFRERQQAAAPLRPSSRLPRHEAAGGLDGSGRRHPPSRRVGNRWAGAVPSPLPDPAGGEAAAVGHPGSSVRRGDGRGDGGDLVALRRWQQRRHPALPVSAFSCVLVLMESVLVLMSADEICSCVIVVVISLGFGSKFDAYLD</sequence>
<dbReference type="AlphaFoldDB" id="B8BM37"/>
<gene>
    <name evidence="2" type="ORF">OsI_38477</name>
</gene>
<feature type="region of interest" description="Disordered" evidence="1">
    <location>
        <begin position="257"/>
        <end position="330"/>
    </location>
</feature>
<evidence type="ECO:0000256" key="1">
    <source>
        <dbReference type="SAM" id="MobiDB-lite"/>
    </source>
</evidence>
<organism evidence="2 3">
    <name type="scientific">Oryza sativa subsp. indica</name>
    <name type="common">Rice</name>
    <dbReference type="NCBI Taxonomy" id="39946"/>
    <lineage>
        <taxon>Eukaryota</taxon>
        <taxon>Viridiplantae</taxon>
        <taxon>Streptophyta</taxon>
        <taxon>Embryophyta</taxon>
        <taxon>Tracheophyta</taxon>
        <taxon>Spermatophyta</taxon>
        <taxon>Magnoliopsida</taxon>
        <taxon>Liliopsida</taxon>
        <taxon>Poales</taxon>
        <taxon>Poaceae</taxon>
        <taxon>BOP clade</taxon>
        <taxon>Oryzoideae</taxon>
        <taxon>Oryzeae</taxon>
        <taxon>Oryzinae</taxon>
        <taxon>Oryza</taxon>
        <taxon>Oryza sativa</taxon>
    </lineage>
</organism>
<feature type="compositionally biased region" description="Basic and acidic residues" evidence="1">
    <location>
        <begin position="114"/>
        <end position="126"/>
    </location>
</feature>
<feature type="compositionally biased region" description="Basic and acidic residues" evidence="1">
    <location>
        <begin position="95"/>
        <end position="106"/>
    </location>
</feature>
<dbReference type="Gramene" id="BGIOSGA036120-TA">
    <property type="protein sequence ID" value="BGIOSGA036120-PA"/>
    <property type="gene ID" value="BGIOSGA036120"/>
</dbReference>
<evidence type="ECO:0000313" key="2">
    <source>
        <dbReference type="EMBL" id="EEC69357.1"/>
    </source>
</evidence>
<feature type="compositionally biased region" description="Basic residues" evidence="1">
    <location>
        <begin position="285"/>
        <end position="294"/>
    </location>
</feature>